<name>A0A538TUU7_UNCEI</name>
<evidence type="ECO:0000313" key="2">
    <source>
        <dbReference type="Proteomes" id="UP000316609"/>
    </source>
</evidence>
<organism evidence="1 2">
    <name type="scientific">Eiseniibacteriota bacterium</name>
    <dbReference type="NCBI Taxonomy" id="2212470"/>
    <lineage>
        <taxon>Bacteria</taxon>
        <taxon>Candidatus Eiseniibacteriota</taxon>
    </lineage>
</organism>
<comment type="caution">
    <text evidence="1">The sequence shown here is derived from an EMBL/GenBank/DDBJ whole genome shotgun (WGS) entry which is preliminary data.</text>
</comment>
<dbReference type="Proteomes" id="UP000316609">
    <property type="component" value="Unassembled WGS sequence"/>
</dbReference>
<reference evidence="1 2" key="1">
    <citation type="journal article" date="2019" name="Nat. Microbiol.">
        <title>Mediterranean grassland soil C-N compound turnover is dependent on rainfall and depth, and is mediated by genomically divergent microorganisms.</title>
        <authorList>
            <person name="Diamond S."/>
            <person name="Andeer P.F."/>
            <person name="Li Z."/>
            <person name="Crits-Christoph A."/>
            <person name="Burstein D."/>
            <person name="Anantharaman K."/>
            <person name="Lane K.R."/>
            <person name="Thomas B.C."/>
            <person name="Pan C."/>
            <person name="Northen T.R."/>
            <person name="Banfield J.F."/>
        </authorList>
    </citation>
    <scope>NUCLEOTIDE SEQUENCE [LARGE SCALE GENOMIC DNA]</scope>
    <source>
        <strain evidence="1">WS_8</strain>
    </source>
</reference>
<dbReference type="EMBL" id="VBOY01000041">
    <property type="protein sequence ID" value="TMQ67403.1"/>
    <property type="molecule type" value="Genomic_DNA"/>
</dbReference>
<protein>
    <submittedName>
        <fullName evidence="1">Uncharacterized protein</fullName>
    </submittedName>
</protein>
<sequence length="59" mass="6385">MSIEVLIEIARQQGIGLDAARALDLRARVESLLARLARVTDGLERGRQPAPGGPPRRPT</sequence>
<evidence type="ECO:0000313" key="1">
    <source>
        <dbReference type="EMBL" id="TMQ67403.1"/>
    </source>
</evidence>
<dbReference type="AlphaFoldDB" id="A0A538TUU7"/>
<accession>A0A538TUU7</accession>
<gene>
    <name evidence="1" type="ORF">E6K78_05090</name>
</gene>
<proteinExistence type="predicted"/>